<dbReference type="InterPro" id="IPR058626">
    <property type="entry name" value="MdtA-like_b-barrel"/>
</dbReference>
<dbReference type="FunFam" id="2.40.420.20:FF:000001">
    <property type="entry name" value="Efflux RND transporter periplasmic adaptor subunit"/>
    <property type="match status" value="1"/>
</dbReference>
<feature type="coiled-coil region" evidence="3">
    <location>
        <begin position="109"/>
        <end position="174"/>
    </location>
</feature>
<dbReference type="GO" id="GO:0022857">
    <property type="term" value="F:transmembrane transporter activity"/>
    <property type="evidence" value="ECO:0007669"/>
    <property type="project" value="InterPro"/>
</dbReference>
<evidence type="ECO:0000259" key="5">
    <source>
        <dbReference type="Pfam" id="PF25876"/>
    </source>
</evidence>
<dbReference type="InterPro" id="IPR058625">
    <property type="entry name" value="MdtA-like_BSH"/>
</dbReference>
<dbReference type="InterPro" id="IPR058627">
    <property type="entry name" value="MdtA-like_C"/>
</dbReference>
<feature type="domain" description="Multidrug resistance protein MdtA-like C-terminal permuted SH3" evidence="8">
    <location>
        <begin position="309"/>
        <end position="371"/>
    </location>
</feature>
<dbReference type="Pfam" id="PF25876">
    <property type="entry name" value="HH_MFP_RND"/>
    <property type="match status" value="1"/>
</dbReference>
<dbReference type="EMBL" id="CP002347">
    <property type="protein sequence ID" value="ADR18484.1"/>
    <property type="molecule type" value="Genomic_DNA"/>
</dbReference>
<dbReference type="Gene3D" id="2.40.30.170">
    <property type="match status" value="1"/>
</dbReference>
<evidence type="ECO:0000313" key="10">
    <source>
        <dbReference type="Proteomes" id="UP000007039"/>
    </source>
</evidence>
<reference evidence="9 10" key="2">
    <citation type="journal article" date="2011" name="Stand. Genomic Sci.">
        <title>Complete genome sequence of Calditerrivibrio nitroreducens type strain (Yu37-1).</title>
        <authorList>
            <person name="Pitluck S."/>
            <person name="Sikorski J."/>
            <person name="Zeytun A."/>
            <person name="Lapidus A."/>
            <person name="Nolan M."/>
            <person name="Lucas S."/>
            <person name="Hammon N."/>
            <person name="Deshpande S."/>
            <person name="Cheng J.F."/>
            <person name="Tapia R."/>
            <person name="Han C."/>
            <person name="Goodwin L."/>
            <person name="Liolios K."/>
            <person name="Pagani I."/>
            <person name="Ivanova N."/>
            <person name="Mavromatis K."/>
            <person name="Pati A."/>
            <person name="Chen A."/>
            <person name="Palaniappan K."/>
            <person name="Hauser L."/>
            <person name="Chang Y.J."/>
            <person name="Jeffries C.D."/>
            <person name="Detter J.C."/>
            <person name="Brambilla E."/>
            <person name="Djao O.D."/>
            <person name="Rohde M."/>
            <person name="Spring S."/>
            <person name="Goker M."/>
            <person name="Woyke T."/>
            <person name="Bristow J."/>
            <person name="Eisen J.A."/>
            <person name="Markowitz V."/>
            <person name="Hugenholtz P."/>
            <person name="Kyrpides N.C."/>
            <person name="Klenk H.P."/>
            <person name="Land M."/>
        </authorList>
    </citation>
    <scope>NUCLEOTIDE SEQUENCE [LARGE SCALE GENOMIC DNA]</scope>
    <source>
        <strain evidence="10">DSM 19672 / NBRC 101217 / Yu37-1</strain>
    </source>
</reference>
<evidence type="ECO:0000256" key="3">
    <source>
        <dbReference type="SAM" id="Coils"/>
    </source>
</evidence>
<dbReference type="Pfam" id="PF25967">
    <property type="entry name" value="RND-MFP_C"/>
    <property type="match status" value="1"/>
</dbReference>
<comment type="subcellular location">
    <subcellularLocation>
        <location evidence="1">Cell envelope</location>
    </subcellularLocation>
</comment>
<dbReference type="Gene3D" id="2.40.50.100">
    <property type="match status" value="1"/>
</dbReference>
<feature type="domain" description="Multidrug resistance protein MdtA-like beta-barrel" evidence="7">
    <location>
        <begin position="215"/>
        <end position="305"/>
    </location>
</feature>
<dbReference type="OrthoDB" id="9801814at2"/>
<feature type="region of interest" description="Disordered" evidence="4">
    <location>
        <begin position="382"/>
        <end position="408"/>
    </location>
</feature>
<feature type="domain" description="Multidrug resistance protein MdtA-like barrel-sandwich hybrid" evidence="6">
    <location>
        <begin position="69"/>
        <end position="210"/>
    </location>
</feature>
<dbReference type="HOGENOM" id="CLU_018816_2_1_0"/>
<reference key="1">
    <citation type="submission" date="2010-11" db="EMBL/GenBank/DDBJ databases">
        <title>The complete genome of chromosome of Calditerrivibrio nitroreducens DSM 19672.</title>
        <authorList>
            <consortium name="US DOE Joint Genome Institute (JGI-PGF)"/>
            <person name="Lucas S."/>
            <person name="Copeland A."/>
            <person name="Lapidus A."/>
            <person name="Bruce D."/>
            <person name="Goodwin L."/>
            <person name="Pitluck S."/>
            <person name="Kyrpides N."/>
            <person name="Mavromatis K."/>
            <person name="Ivanova N."/>
            <person name="Mikhailova N."/>
            <person name="Zeytun A."/>
            <person name="Brettin T."/>
            <person name="Detter J.C."/>
            <person name="Tapia R."/>
            <person name="Han C."/>
            <person name="Land M."/>
            <person name="Hauser L."/>
            <person name="Markowitz V."/>
            <person name="Cheng J.-F."/>
            <person name="Hugenholtz P."/>
            <person name="Woyke T."/>
            <person name="Wu D."/>
            <person name="Spring S."/>
            <person name="Schroeder M."/>
            <person name="Brambilla E."/>
            <person name="Klenk H.-P."/>
            <person name="Eisen J.A."/>
        </authorList>
    </citation>
    <scope>NUCLEOTIDE SEQUENCE [LARGE SCALE GENOMIC DNA]</scope>
    <source>
        <strain>DSM 19672</strain>
    </source>
</reference>
<dbReference type="PANTHER" id="PTHR30158:SF3">
    <property type="entry name" value="MULTIDRUG EFFLUX PUMP SUBUNIT ACRA-RELATED"/>
    <property type="match status" value="1"/>
</dbReference>
<comment type="similarity">
    <text evidence="2">Belongs to the membrane fusion protein (MFP) (TC 8.A.1) family.</text>
</comment>
<organism evidence="9 10">
    <name type="scientific">Calditerrivibrio nitroreducens (strain DSM 19672 / NBRC 101217 / Yu37-1)</name>
    <dbReference type="NCBI Taxonomy" id="768670"/>
    <lineage>
        <taxon>Bacteria</taxon>
        <taxon>Pseudomonadati</taxon>
        <taxon>Deferribacterota</taxon>
        <taxon>Deferribacteres</taxon>
        <taxon>Deferribacterales</taxon>
        <taxon>Calditerrivibrionaceae</taxon>
    </lineage>
</organism>
<dbReference type="Pfam" id="PF25917">
    <property type="entry name" value="BSH_RND"/>
    <property type="match status" value="1"/>
</dbReference>
<evidence type="ECO:0000259" key="6">
    <source>
        <dbReference type="Pfam" id="PF25917"/>
    </source>
</evidence>
<dbReference type="Pfam" id="PF25944">
    <property type="entry name" value="Beta-barrel_RND"/>
    <property type="match status" value="1"/>
</dbReference>
<proteinExistence type="inferred from homology"/>
<dbReference type="STRING" id="768670.Calni_0571"/>
<dbReference type="NCBIfam" id="TIGR01730">
    <property type="entry name" value="RND_mfp"/>
    <property type="match status" value="1"/>
</dbReference>
<feature type="compositionally biased region" description="Polar residues" evidence="4">
    <location>
        <begin position="397"/>
        <end position="408"/>
    </location>
</feature>
<dbReference type="PANTHER" id="PTHR30158">
    <property type="entry name" value="ACRA/E-RELATED COMPONENT OF DRUG EFFLUX TRANSPORTER"/>
    <property type="match status" value="1"/>
</dbReference>
<dbReference type="SUPFAM" id="SSF111369">
    <property type="entry name" value="HlyD-like secretion proteins"/>
    <property type="match status" value="1"/>
</dbReference>
<evidence type="ECO:0000259" key="7">
    <source>
        <dbReference type="Pfam" id="PF25944"/>
    </source>
</evidence>
<dbReference type="KEGG" id="cni:Calni_0571"/>
<dbReference type="InterPro" id="IPR058624">
    <property type="entry name" value="MdtA-like_HH"/>
</dbReference>
<dbReference type="InterPro" id="IPR006143">
    <property type="entry name" value="RND_pump_MFP"/>
</dbReference>
<dbReference type="Gene3D" id="2.40.420.20">
    <property type="match status" value="1"/>
</dbReference>
<evidence type="ECO:0000259" key="8">
    <source>
        <dbReference type="Pfam" id="PF25967"/>
    </source>
</evidence>
<dbReference type="GO" id="GO:0030313">
    <property type="term" value="C:cell envelope"/>
    <property type="evidence" value="ECO:0007669"/>
    <property type="project" value="UniProtKB-SubCell"/>
</dbReference>
<dbReference type="AlphaFoldDB" id="E4TFL6"/>
<dbReference type="Gene3D" id="1.10.287.470">
    <property type="entry name" value="Helix hairpin bin"/>
    <property type="match status" value="1"/>
</dbReference>
<dbReference type="Proteomes" id="UP000007039">
    <property type="component" value="Chromosome"/>
</dbReference>
<dbReference type="GO" id="GO:0046677">
    <property type="term" value="P:response to antibiotic"/>
    <property type="evidence" value="ECO:0007669"/>
    <property type="project" value="TreeGrafter"/>
</dbReference>
<evidence type="ECO:0000256" key="1">
    <source>
        <dbReference type="ARBA" id="ARBA00004196"/>
    </source>
</evidence>
<feature type="domain" description="Multidrug resistance protein MdtA-like alpha-helical hairpin" evidence="5">
    <location>
        <begin position="109"/>
        <end position="177"/>
    </location>
</feature>
<dbReference type="PROSITE" id="PS51257">
    <property type="entry name" value="PROKAR_LIPOPROTEIN"/>
    <property type="match status" value="1"/>
</dbReference>
<dbReference type="RefSeq" id="WP_013450697.1">
    <property type="nucleotide sequence ID" value="NC_014758.1"/>
</dbReference>
<keyword evidence="10" id="KW-1185">Reference proteome</keyword>
<evidence type="ECO:0000256" key="4">
    <source>
        <dbReference type="SAM" id="MobiDB-lite"/>
    </source>
</evidence>
<evidence type="ECO:0000256" key="2">
    <source>
        <dbReference type="ARBA" id="ARBA00009477"/>
    </source>
</evidence>
<gene>
    <name evidence="9" type="ordered locus">Calni_0571</name>
</gene>
<keyword evidence="3" id="KW-0175">Coiled coil</keyword>
<accession>E4TFL6</accession>
<name>E4TFL6_CALNY</name>
<protein>
    <submittedName>
        <fullName evidence="9">Efflux transporter, RND family, MFP subunit</fullName>
    </submittedName>
</protein>
<dbReference type="GO" id="GO:0005886">
    <property type="term" value="C:plasma membrane"/>
    <property type="evidence" value="ECO:0007669"/>
    <property type="project" value="TreeGrafter"/>
</dbReference>
<sequence precursor="true">MLSKDFFKKMSFLVFFLVIFVSGCNRDKGGQQPPAGMRMIIPKVNYLEVKSEPIVLTTELPGRISAFQTAPIVPQVSGVVKKRVFVEGTDVKKGDLLYIIDTSIYESALESAKASLEMAKAKLPALEKQFERYSELIKTKSISQQTYDDTLSALQQLKANIKLYESQVKSAMINLDHCYVKAPISGRIGKSFVTEGATVSAYNPNPMAEIQFFDPVYVDIPRSTYEITKLRKKIESGTIKYNKNLSNKIKLILDDGSLYPYEGELKFNDVTVDPSTGSVILRASFPNKNQTLLPSMYVRAVINEGVKQNAIVVPQESMHRNTKGEPFVYVVGKDGKVEVRMLVIERAMRDKWIISSGLNVGDKVIVYGIQYVRPGMPVNAEPINADNDKSGVDGLNDNKSSVKRSNIN</sequence>
<dbReference type="eggNOG" id="COG0845">
    <property type="taxonomic scope" value="Bacteria"/>
</dbReference>
<evidence type="ECO:0000313" key="9">
    <source>
        <dbReference type="EMBL" id="ADR18484.1"/>
    </source>
</evidence>